<reference evidence="7" key="2">
    <citation type="journal article" date="2021" name="Microbiome">
        <title>Successional dynamics and alternative stable states in a saline activated sludge microbial community over 9 years.</title>
        <authorList>
            <person name="Wang Y."/>
            <person name="Ye J."/>
            <person name="Ju F."/>
            <person name="Liu L."/>
            <person name="Boyd J.A."/>
            <person name="Deng Y."/>
            <person name="Parks D.H."/>
            <person name="Jiang X."/>
            <person name="Yin X."/>
            <person name="Woodcroft B.J."/>
            <person name="Tyson G.W."/>
            <person name="Hugenholtz P."/>
            <person name="Polz M.F."/>
            <person name="Zhang T."/>
        </authorList>
    </citation>
    <scope>NUCLEOTIDE SEQUENCE</scope>
    <source>
        <strain evidence="7">HKST-UBA15</strain>
    </source>
</reference>
<evidence type="ECO:0000256" key="2">
    <source>
        <dbReference type="ARBA" id="ARBA00013855"/>
    </source>
</evidence>
<dbReference type="GO" id="GO:0005886">
    <property type="term" value="C:plasma membrane"/>
    <property type="evidence" value="ECO:0007669"/>
    <property type="project" value="TreeGrafter"/>
</dbReference>
<evidence type="ECO:0000256" key="3">
    <source>
        <dbReference type="ARBA" id="ARBA00022960"/>
    </source>
</evidence>
<dbReference type="InterPro" id="IPR055342">
    <property type="entry name" value="MreC_beta-barrel_core"/>
</dbReference>
<name>A0A955I7G0_9BACT</name>
<dbReference type="InterPro" id="IPR042175">
    <property type="entry name" value="Cell/Rod_MreC_2"/>
</dbReference>
<comment type="similarity">
    <text evidence="1">Belongs to the MreC family.</text>
</comment>
<dbReference type="Gene3D" id="2.40.10.350">
    <property type="entry name" value="Rod shape-determining protein MreC, domain 2"/>
    <property type="match status" value="1"/>
</dbReference>
<dbReference type="InterPro" id="IPR042177">
    <property type="entry name" value="Cell/Rod_1"/>
</dbReference>
<dbReference type="AlphaFoldDB" id="A0A955I7G0"/>
<dbReference type="PANTHER" id="PTHR34138">
    <property type="entry name" value="CELL SHAPE-DETERMINING PROTEIN MREC"/>
    <property type="match status" value="1"/>
</dbReference>
<keyword evidence="5" id="KW-0175">Coiled coil</keyword>
<protein>
    <recommendedName>
        <fullName evidence="2">Cell shape-determining protein MreC</fullName>
    </recommendedName>
    <alternativeName>
        <fullName evidence="4">Cell shape protein MreC</fullName>
    </alternativeName>
</protein>
<dbReference type="GO" id="GO:0008360">
    <property type="term" value="P:regulation of cell shape"/>
    <property type="evidence" value="ECO:0007669"/>
    <property type="project" value="UniProtKB-KW"/>
</dbReference>
<comment type="caution">
    <text evidence="7">The sequence shown here is derived from an EMBL/GenBank/DDBJ whole genome shotgun (WGS) entry which is preliminary data.</text>
</comment>
<dbReference type="EMBL" id="JAGQLL010000034">
    <property type="protein sequence ID" value="MCA9380160.1"/>
    <property type="molecule type" value="Genomic_DNA"/>
</dbReference>
<accession>A0A955I7G0</accession>
<evidence type="ECO:0000313" key="7">
    <source>
        <dbReference type="EMBL" id="MCA9380160.1"/>
    </source>
</evidence>
<evidence type="ECO:0000256" key="4">
    <source>
        <dbReference type="ARBA" id="ARBA00032089"/>
    </source>
</evidence>
<organism evidence="7 8">
    <name type="scientific">Candidatus Dojkabacteria bacterium</name>
    <dbReference type="NCBI Taxonomy" id="2099670"/>
    <lineage>
        <taxon>Bacteria</taxon>
        <taxon>Candidatus Dojkabacteria</taxon>
    </lineage>
</organism>
<dbReference type="Gene3D" id="2.40.10.340">
    <property type="entry name" value="Rod shape-determining protein MreC, domain 1"/>
    <property type="match status" value="1"/>
</dbReference>
<sequence>MSLPLTIGLLVFCLLAFLFDGIGFFDKVKSLGHSIGIQLTEDSSLSIERIFKSTDVFKERKETLKKVEQLEEELLVLKSENSTLSVTLKELEIIKEQNTFTNPAETISATVTSYIPDRFGYVVINKGTLNNVKTGDAIVIKNFLLGEVVEVNKTNSIARLINSPDTVISAISLDNNAKGVVKGDFSIGLIMTDIPRGSSLLVGESVITSSENEILQKGLIIGEVVSVEDNDSLTTKSAELKIIPDLKELNEVFILSIERNDE</sequence>
<gene>
    <name evidence="7" type="ORF">KC675_03195</name>
</gene>
<feature type="coiled-coil region" evidence="5">
    <location>
        <begin position="53"/>
        <end position="87"/>
    </location>
</feature>
<proteinExistence type="inferred from homology"/>
<reference evidence="7" key="1">
    <citation type="submission" date="2020-04" db="EMBL/GenBank/DDBJ databases">
        <authorList>
            <person name="Zhang T."/>
        </authorList>
    </citation>
    <scope>NUCLEOTIDE SEQUENCE</scope>
    <source>
        <strain evidence="7">HKST-UBA15</strain>
    </source>
</reference>
<dbReference type="Proteomes" id="UP000745577">
    <property type="component" value="Unassembled WGS sequence"/>
</dbReference>
<dbReference type="PANTHER" id="PTHR34138:SF1">
    <property type="entry name" value="CELL SHAPE-DETERMINING PROTEIN MREC"/>
    <property type="match status" value="1"/>
</dbReference>
<evidence type="ECO:0000313" key="8">
    <source>
        <dbReference type="Proteomes" id="UP000745577"/>
    </source>
</evidence>
<dbReference type="Pfam" id="PF04085">
    <property type="entry name" value="MreC"/>
    <property type="match status" value="1"/>
</dbReference>
<evidence type="ECO:0000256" key="1">
    <source>
        <dbReference type="ARBA" id="ARBA00009369"/>
    </source>
</evidence>
<feature type="domain" description="Rod shape-determining protein MreC beta-barrel core" evidence="6">
    <location>
        <begin position="119"/>
        <end position="255"/>
    </location>
</feature>
<evidence type="ECO:0000259" key="6">
    <source>
        <dbReference type="Pfam" id="PF04085"/>
    </source>
</evidence>
<keyword evidence="3" id="KW-0133">Cell shape</keyword>
<dbReference type="InterPro" id="IPR007221">
    <property type="entry name" value="MreC"/>
</dbReference>
<evidence type="ECO:0000256" key="5">
    <source>
        <dbReference type="SAM" id="Coils"/>
    </source>
</evidence>